<protein>
    <recommendedName>
        <fullName evidence="5">Glycosyl hydrolase family 43</fullName>
    </recommendedName>
</protein>
<dbReference type="OrthoDB" id="9801455at2"/>
<dbReference type="EMBL" id="QCXX01000003">
    <property type="protein sequence ID" value="PUV23958.1"/>
    <property type="molecule type" value="Genomic_DNA"/>
</dbReference>
<gene>
    <name evidence="3" type="ORF">DCO56_11290</name>
</gene>
<evidence type="ECO:0000313" key="4">
    <source>
        <dbReference type="Proteomes" id="UP000250831"/>
    </source>
</evidence>
<dbReference type="InterPro" id="IPR052176">
    <property type="entry name" value="Glycosyl_Hydrlase_43_Enz"/>
</dbReference>
<dbReference type="AlphaFoldDB" id="A0A363NTA6"/>
<sequence length="699" mass="78131">MKGLNIVLKKRAMVFVLSIAGILSTTMVVGQQQNVVKDLSKGFVHQSIGNPYLPLWEHLPDGEPRVFEDPDRPGKYRAYIIGSHDLRFTSYCGPDIRMWSAPIEDLTSWRDEGAIFTYPMDGKWDVMYAPDLVEVKRKDGKKEYYLFPHSRGEHREAMVVKGERPNGPFKPVNLTADGRRTLPGSILGFDPAVYIEYVTDPNDPDFEIGFRAYGFWGFQRSMAAQLDQKTMYSLRPGTEIINYLLPASARYGELRDPKGTSYPNIFSGEDLGTFNFFEASSIRKVGNKFVTVYSGYSGPEYGVGSSNSTLRYAVADSPLGPWKSGGVLVDSRAPVLNRDGSGIETSNAGHNTHGSIELINGQWYVFYHRPPRGFGFARQAVVEPIKVQWDEKSVKEGGMVSIRAFDPYHANLTIKDKQGKEYKGAEVTSEGFHFYGLDPYRYYSAGYACYLSDISLQRDSWDVWDNHMPVTNMKNGNIVGFKYFGFGGLDQDKFGLKAFSGTKVGNRTAFDLFIAPKTRSAFKVNVWLDGPWENDVWKGKKIAQIAISANSKPEVTQVTVDVSKYVDHLEGKHALYLVAEGEEGKPLFDFIGLGFSSKDKKIVRPISPTVDIIVNGKKLELPSIPIRSTDENGIIGYNTYEVASPIEVKGKNIPIVKASSVNPEVKITVRQANSLADHAQVDCVYKGQMKSYLIKYVTE</sequence>
<organism evidence="3 4">
    <name type="scientific">Sphingobacterium athyrii</name>
    <dbReference type="NCBI Taxonomy" id="2152717"/>
    <lineage>
        <taxon>Bacteria</taxon>
        <taxon>Pseudomonadati</taxon>
        <taxon>Bacteroidota</taxon>
        <taxon>Sphingobacteriia</taxon>
        <taxon>Sphingobacteriales</taxon>
        <taxon>Sphingobacteriaceae</taxon>
        <taxon>Sphingobacterium</taxon>
    </lineage>
</organism>
<proteinExistence type="predicted"/>
<evidence type="ECO:0000313" key="3">
    <source>
        <dbReference type="EMBL" id="PUV23958.1"/>
    </source>
</evidence>
<dbReference type="GO" id="GO:0045493">
    <property type="term" value="P:xylan catabolic process"/>
    <property type="evidence" value="ECO:0007669"/>
    <property type="project" value="UniProtKB-KW"/>
</dbReference>
<dbReference type="SUPFAM" id="SSF75005">
    <property type="entry name" value="Arabinanase/levansucrase/invertase"/>
    <property type="match status" value="1"/>
</dbReference>
<dbReference type="Gene3D" id="2.60.120.260">
    <property type="entry name" value="Galactose-binding domain-like"/>
    <property type="match status" value="1"/>
</dbReference>
<keyword evidence="1" id="KW-0858">Xylan degradation</keyword>
<reference evidence="3 4" key="1">
    <citation type="submission" date="2018-04" db="EMBL/GenBank/DDBJ databases">
        <title>Sphingobacterium sp. M46 Genome.</title>
        <authorList>
            <person name="Cheng J."/>
            <person name="Li Y."/>
        </authorList>
    </citation>
    <scope>NUCLEOTIDE SEQUENCE [LARGE SCALE GENOMIC DNA]</scope>
    <source>
        <strain evidence="3 4">M46</strain>
    </source>
</reference>
<keyword evidence="4" id="KW-1185">Reference proteome</keyword>
<dbReference type="PANTHER" id="PTHR43772">
    <property type="entry name" value="ENDO-1,4-BETA-XYLANASE"/>
    <property type="match status" value="1"/>
</dbReference>
<dbReference type="Proteomes" id="UP000250831">
    <property type="component" value="Unassembled WGS sequence"/>
</dbReference>
<name>A0A363NTA6_9SPHI</name>
<comment type="caution">
    <text evidence="3">The sequence shown here is derived from an EMBL/GenBank/DDBJ whole genome shotgun (WGS) entry which is preliminary data.</text>
</comment>
<evidence type="ECO:0000256" key="1">
    <source>
        <dbReference type="ARBA" id="ARBA00022651"/>
    </source>
</evidence>
<dbReference type="Gene3D" id="2.115.10.20">
    <property type="entry name" value="Glycosyl hydrolase domain, family 43"/>
    <property type="match status" value="1"/>
</dbReference>
<dbReference type="InterPro" id="IPR023296">
    <property type="entry name" value="Glyco_hydro_beta-prop_sf"/>
</dbReference>
<evidence type="ECO:0000256" key="2">
    <source>
        <dbReference type="ARBA" id="ARBA00023277"/>
    </source>
</evidence>
<keyword evidence="1" id="KW-0624">Polysaccharide degradation</keyword>
<evidence type="ECO:0008006" key="5">
    <source>
        <dbReference type="Google" id="ProtNLM"/>
    </source>
</evidence>
<keyword evidence="2" id="KW-0119">Carbohydrate metabolism</keyword>
<dbReference type="PANTHER" id="PTHR43772:SF2">
    <property type="entry name" value="PUTATIVE (AFU_ORTHOLOGUE AFUA_2G04480)-RELATED"/>
    <property type="match status" value="1"/>
</dbReference>
<accession>A0A363NTA6</accession>